<evidence type="ECO:0000313" key="2">
    <source>
        <dbReference type="Proteomes" id="UP000076881"/>
    </source>
</evidence>
<dbReference type="STRING" id="1081108.A0A167PK01"/>
<dbReference type="AlphaFoldDB" id="A0A167PK01"/>
<reference evidence="1 2" key="1">
    <citation type="journal article" date="2016" name="Genome Biol. Evol.">
        <title>Divergent and convergent evolution of fungal pathogenicity.</title>
        <authorList>
            <person name="Shang Y."/>
            <person name="Xiao G."/>
            <person name="Zheng P."/>
            <person name="Cen K."/>
            <person name="Zhan S."/>
            <person name="Wang C."/>
        </authorList>
    </citation>
    <scope>NUCLEOTIDE SEQUENCE [LARGE SCALE GENOMIC DNA]</scope>
    <source>
        <strain evidence="1 2">RCEF 1005</strain>
    </source>
</reference>
<organism evidence="1 2">
    <name type="scientific">Akanthomyces lecanii RCEF 1005</name>
    <dbReference type="NCBI Taxonomy" id="1081108"/>
    <lineage>
        <taxon>Eukaryota</taxon>
        <taxon>Fungi</taxon>
        <taxon>Dikarya</taxon>
        <taxon>Ascomycota</taxon>
        <taxon>Pezizomycotina</taxon>
        <taxon>Sordariomycetes</taxon>
        <taxon>Hypocreomycetidae</taxon>
        <taxon>Hypocreales</taxon>
        <taxon>Cordycipitaceae</taxon>
        <taxon>Akanthomyces</taxon>
        <taxon>Cordyceps confragosa</taxon>
    </lineage>
</organism>
<comment type="caution">
    <text evidence="1">The sequence shown here is derived from an EMBL/GenBank/DDBJ whole genome shotgun (WGS) entry which is preliminary data.</text>
</comment>
<accession>A0A167PK01</accession>
<name>A0A167PK01_CORDF</name>
<dbReference type="OrthoDB" id="4917326at2759"/>
<protein>
    <recommendedName>
        <fullName evidence="3">RNase H type-1 domain-containing protein</fullName>
    </recommendedName>
</protein>
<gene>
    <name evidence="1" type="ORF">LEL_10952</name>
</gene>
<sequence>MPRQHSGAPHPGWQTSQILYRHLRGDKTARDVKSDLAMRPWTHGDTGNERADELAKLGCSKDTISIPTAAHIRRLAREWLPRAVSQWWKENASAKYSALGLSFSTQVTPELALPRRLLSHLLAARTGHGDFAAYHERFNHEDYSPDCLCGRRKDEKHIFYCRKIPRWLQVTDNISQ</sequence>
<proteinExistence type="predicted"/>
<dbReference type="Proteomes" id="UP000076881">
    <property type="component" value="Unassembled WGS sequence"/>
</dbReference>
<keyword evidence="2" id="KW-1185">Reference proteome</keyword>
<evidence type="ECO:0000313" key="1">
    <source>
        <dbReference type="EMBL" id="OAA56738.1"/>
    </source>
</evidence>
<evidence type="ECO:0008006" key="3">
    <source>
        <dbReference type="Google" id="ProtNLM"/>
    </source>
</evidence>
<dbReference type="EMBL" id="AZHF01000033">
    <property type="protein sequence ID" value="OAA56738.1"/>
    <property type="molecule type" value="Genomic_DNA"/>
</dbReference>